<dbReference type="CDD" id="cd09917">
    <property type="entry name" value="F-box_SF"/>
    <property type="match status" value="1"/>
</dbReference>
<dbReference type="InterPro" id="IPR005174">
    <property type="entry name" value="KIB1-4_b-propeller"/>
</dbReference>
<name>A0A2G5CB52_AQUCA</name>
<dbReference type="InParanoid" id="A0A2G5CB52"/>
<dbReference type="OrthoDB" id="642536at2759"/>
<sequence length="458" mass="52468">MTEDAFLKRVSSFLLLHNYFVQVIKWSFSSIVGVSTTTTTTTTTTEVMSAVDWLDLPEHILLVIAEKLFINIKDYIRFGAVCPTWRSLYTQQHQTNFPPQLPLLMLPSSELLAVNDQQTCCIYDLLDKKIYNNFLLHLPAPHHQTYYRGSSHGWLISFTPTSPPVEAQLLNPFLSSSINLPPLTNFNYFIEQETEVIPYFFLYKVVLSANPASNPNTCLVLAIFGAYCRLAFCKPGDNAWTCLELHPDSKNLPWQLRLKYRPCSLTEDIIYFENKFYTVDSFGALWVIDFNAARPMLSNLLPPLDESQPSREYIYRHYVVQSSGHLFHVRRAWSYPVLDDYSYSTAKFEVFKLDQTCRKRVETKNLCGQMLFLGSNASMSLPASDYPGCMANCIYFTDDFIEGYYHDDITGVSPGPPDMGVFNLEDGSIESHYQLRESRRFHPALIWIEPTPTVGKDG</sequence>
<dbReference type="Gene3D" id="1.20.1280.50">
    <property type="match status" value="1"/>
</dbReference>
<dbReference type="EMBL" id="KZ305086">
    <property type="protein sequence ID" value="PIA28483.1"/>
    <property type="molecule type" value="Genomic_DNA"/>
</dbReference>
<dbReference type="Proteomes" id="UP000230069">
    <property type="component" value="Unassembled WGS sequence"/>
</dbReference>
<reference evidence="2 3" key="1">
    <citation type="submission" date="2017-09" db="EMBL/GenBank/DDBJ databases">
        <title>WGS assembly of Aquilegia coerulea Goldsmith.</title>
        <authorList>
            <person name="Hodges S."/>
            <person name="Kramer E."/>
            <person name="Nordborg M."/>
            <person name="Tomkins J."/>
            <person name="Borevitz J."/>
            <person name="Derieg N."/>
            <person name="Yan J."/>
            <person name="Mihaltcheva S."/>
            <person name="Hayes R.D."/>
            <person name="Rokhsar D."/>
        </authorList>
    </citation>
    <scope>NUCLEOTIDE SEQUENCE [LARGE SCALE GENOMIC DNA]</scope>
    <source>
        <strain evidence="3">cv. Goldsmith</strain>
    </source>
</reference>
<evidence type="ECO:0000313" key="3">
    <source>
        <dbReference type="Proteomes" id="UP000230069"/>
    </source>
</evidence>
<dbReference type="PANTHER" id="PTHR44259">
    <property type="entry name" value="OS07G0183000 PROTEIN-RELATED"/>
    <property type="match status" value="1"/>
</dbReference>
<feature type="domain" description="KIB1-4 beta-propeller" evidence="1">
    <location>
        <begin position="125"/>
        <end position="423"/>
    </location>
</feature>
<gene>
    <name evidence="2" type="ORF">AQUCO_06900039v1</name>
</gene>
<dbReference type="Pfam" id="PF03478">
    <property type="entry name" value="Beta-prop_KIB1-4"/>
    <property type="match status" value="1"/>
</dbReference>
<dbReference type="STRING" id="218851.A0A2G5CB52"/>
<accession>A0A2G5CB52</accession>
<dbReference type="FunCoup" id="A0A2G5CB52">
    <property type="interactions" value="10"/>
</dbReference>
<dbReference type="SUPFAM" id="SSF81383">
    <property type="entry name" value="F-box domain"/>
    <property type="match status" value="1"/>
</dbReference>
<keyword evidence="3" id="KW-1185">Reference proteome</keyword>
<dbReference type="InterPro" id="IPR050942">
    <property type="entry name" value="F-box_BR-signaling"/>
</dbReference>
<organism evidence="2 3">
    <name type="scientific">Aquilegia coerulea</name>
    <name type="common">Rocky mountain columbine</name>
    <dbReference type="NCBI Taxonomy" id="218851"/>
    <lineage>
        <taxon>Eukaryota</taxon>
        <taxon>Viridiplantae</taxon>
        <taxon>Streptophyta</taxon>
        <taxon>Embryophyta</taxon>
        <taxon>Tracheophyta</taxon>
        <taxon>Spermatophyta</taxon>
        <taxon>Magnoliopsida</taxon>
        <taxon>Ranunculales</taxon>
        <taxon>Ranunculaceae</taxon>
        <taxon>Thalictroideae</taxon>
        <taxon>Aquilegia</taxon>
    </lineage>
</organism>
<dbReference type="InterPro" id="IPR036047">
    <property type="entry name" value="F-box-like_dom_sf"/>
</dbReference>
<evidence type="ECO:0000259" key="1">
    <source>
        <dbReference type="Pfam" id="PF03478"/>
    </source>
</evidence>
<proteinExistence type="predicted"/>
<evidence type="ECO:0000313" key="2">
    <source>
        <dbReference type="EMBL" id="PIA28483.1"/>
    </source>
</evidence>
<dbReference type="AlphaFoldDB" id="A0A2G5CB52"/>
<protein>
    <recommendedName>
        <fullName evidence="1">KIB1-4 beta-propeller domain-containing protein</fullName>
    </recommendedName>
</protein>